<dbReference type="Pfam" id="PF12833">
    <property type="entry name" value="HTH_18"/>
    <property type="match status" value="1"/>
</dbReference>
<protein>
    <submittedName>
        <fullName evidence="5">AraC family transcriptional regulator</fullName>
    </submittedName>
</protein>
<dbReference type="RefSeq" id="WP_209145304.1">
    <property type="nucleotide sequence ID" value="NZ_JAGHKP010000002.1"/>
</dbReference>
<comment type="caution">
    <text evidence="5">The sequence shown here is derived from an EMBL/GenBank/DDBJ whole genome shotgun (WGS) entry which is preliminary data.</text>
</comment>
<dbReference type="InterPro" id="IPR009057">
    <property type="entry name" value="Homeodomain-like_sf"/>
</dbReference>
<organism evidence="5 6">
    <name type="scientific">Chitinophaga chungangae</name>
    <dbReference type="NCBI Taxonomy" id="2821488"/>
    <lineage>
        <taxon>Bacteria</taxon>
        <taxon>Pseudomonadati</taxon>
        <taxon>Bacteroidota</taxon>
        <taxon>Chitinophagia</taxon>
        <taxon>Chitinophagales</taxon>
        <taxon>Chitinophagaceae</taxon>
        <taxon>Chitinophaga</taxon>
    </lineage>
</organism>
<dbReference type="SUPFAM" id="SSF46689">
    <property type="entry name" value="Homeodomain-like"/>
    <property type="match status" value="1"/>
</dbReference>
<evidence type="ECO:0000256" key="2">
    <source>
        <dbReference type="ARBA" id="ARBA00023125"/>
    </source>
</evidence>
<evidence type="ECO:0000313" key="5">
    <source>
        <dbReference type="EMBL" id="MBO9152308.1"/>
    </source>
</evidence>
<keyword evidence="6" id="KW-1185">Reference proteome</keyword>
<sequence>MITAFSDFNHRKASVQKLHAGDTIDMALCRYDRSSEDEFFMPHAAITCVRQGKKVVYLEGKKHEMKEGDALFIPKYSVIYSDISVKKEAFLSLNTILHHNAPPGDDAAAILANIAATITDPLPLAELARLHHMSLSTFKRWALRHTGGSAGRWIGVRRLERARYLLEHKRLTVSQACHESGFHDLSYFIGKFREHFGVTPGQFQKLSFLS</sequence>
<dbReference type="EMBL" id="JAGHKP010000002">
    <property type="protein sequence ID" value="MBO9152308.1"/>
    <property type="molecule type" value="Genomic_DNA"/>
</dbReference>
<dbReference type="SMART" id="SM00342">
    <property type="entry name" value="HTH_ARAC"/>
    <property type="match status" value="1"/>
</dbReference>
<name>A0ABS3YCA3_9BACT</name>
<keyword evidence="1" id="KW-0805">Transcription regulation</keyword>
<evidence type="ECO:0000256" key="3">
    <source>
        <dbReference type="ARBA" id="ARBA00023163"/>
    </source>
</evidence>
<dbReference type="PANTHER" id="PTHR43280:SF2">
    <property type="entry name" value="HTH-TYPE TRANSCRIPTIONAL REGULATOR EXSA"/>
    <property type="match status" value="1"/>
</dbReference>
<evidence type="ECO:0000313" key="6">
    <source>
        <dbReference type="Proteomes" id="UP000679126"/>
    </source>
</evidence>
<keyword evidence="3" id="KW-0804">Transcription</keyword>
<dbReference type="PROSITE" id="PS00041">
    <property type="entry name" value="HTH_ARAC_FAMILY_1"/>
    <property type="match status" value="1"/>
</dbReference>
<dbReference type="Gene3D" id="1.10.10.60">
    <property type="entry name" value="Homeodomain-like"/>
    <property type="match status" value="2"/>
</dbReference>
<reference evidence="6" key="1">
    <citation type="submission" date="2021-03" db="EMBL/GenBank/DDBJ databases">
        <title>Assistant Professor.</title>
        <authorList>
            <person name="Huq M.A."/>
        </authorList>
    </citation>
    <scope>NUCLEOTIDE SEQUENCE [LARGE SCALE GENOMIC DNA]</scope>
    <source>
        <strain evidence="6">MAH-28</strain>
    </source>
</reference>
<dbReference type="PANTHER" id="PTHR43280">
    <property type="entry name" value="ARAC-FAMILY TRANSCRIPTIONAL REGULATOR"/>
    <property type="match status" value="1"/>
</dbReference>
<keyword evidence="2" id="KW-0238">DNA-binding</keyword>
<evidence type="ECO:0000259" key="4">
    <source>
        <dbReference type="PROSITE" id="PS01124"/>
    </source>
</evidence>
<dbReference type="Proteomes" id="UP000679126">
    <property type="component" value="Unassembled WGS sequence"/>
</dbReference>
<dbReference type="InterPro" id="IPR018062">
    <property type="entry name" value="HTH_AraC-typ_CS"/>
</dbReference>
<accession>A0ABS3YCA3</accession>
<dbReference type="PROSITE" id="PS01124">
    <property type="entry name" value="HTH_ARAC_FAMILY_2"/>
    <property type="match status" value="1"/>
</dbReference>
<gene>
    <name evidence="5" type="ORF">J7I43_08805</name>
</gene>
<proteinExistence type="predicted"/>
<evidence type="ECO:0000256" key="1">
    <source>
        <dbReference type="ARBA" id="ARBA00023015"/>
    </source>
</evidence>
<dbReference type="InterPro" id="IPR018060">
    <property type="entry name" value="HTH_AraC"/>
</dbReference>
<feature type="domain" description="HTH araC/xylS-type" evidence="4">
    <location>
        <begin position="108"/>
        <end position="206"/>
    </location>
</feature>